<dbReference type="RefSeq" id="WP_189003482.1">
    <property type="nucleotide sequence ID" value="NZ_BMOD01000011.1"/>
</dbReference>
<evidence type="ECO:0008006" key="3">
    <source>
        <dbReference type="Google" id="ProtNLM"/>
    </source>
</evidence>
<accession>A0ABQ2D582</accession>
<organism evidence="1 2">
    <name type="scientific">Deinococcus roseus</name>
    <dbReference type="NCBI Taxonomy" id="392414"/>
    <lineage>
        <taxon>Bacteria</taxon>
        <taxon>Thermotogati</taxon>
        <taxon>Deinococcota</taxon>
        <taxon>Deinococci</taxon>
        <taxon>Deinococcales</taxon>
        <taxon>Deinococcaceae</taxon>
        <taxon>Deinococcus</taxon>
    </lineage>
</organism>
<protein>
    <recommendedName>
        <fullName evidence="3">HTH arsR-type domain-containing protein</fullName>
    </recommendedName>
</protein>
<dbReference type="InterPro" id="IPR036388">
    <property type="entry name" value="WH-like_DNA-bd_sf"/>
</dbReference>
<dbReference type="InterPro" id="IPR036390">
    <property type="entry name" value="WH_DNA-bd_sf"/>
</dbReference>
<dbReference type="SUPFAM" id="SSF46785">
    <property type="entry name" value="Winged helix' DNA-binding domain"/>
    <property type="match status" value="1"/>
</dbReference>
<evidence type="ECO:0000313" key="1">
    <source>
        <dbReference type="EMBL" id="GGJ41057.1"/>
    </source>
</evidence>
<dbReference type="Gene3D" id="1.10.10.10">
    <property type="entry name" value="Winged helix-like DNA-binding domain superfamily/Winged helix DNA-binding domain"/>
    <property type="match status" value="1"/>
</dbReference>
<proteinExistence type="predicted"/>
<gene>
    <name evidence="1" type="ORF">GCM10008938_28860</name>
</gene>
<dbReference type="Proteomes" id="UP000632222">
    <property type="component" value="Unassembled WGS sequence"/>
</dbReference>
<comment type="caution">
    <text evidence="1">The sequence shown here is derived from an EMBL/GenBank/DDBJ whole genome shotgun (WGS) entry which is preliminary data.</text>
</comment>
<keyword evidence="2" id="KW-1185">Reference proteome</keyword>
<sequence length="216" mass="25535">MATLEVPEKLNCNVLLTQTNQRILEACMLREHTLKELVEELHLEMSEVHYRVQQLIRAGILKVAREEKRAGRPIKYYAPTQQNFFLPFKDTVYNTVSDFVSQQMEPIMRRFIDLIFRNVPQVGEWGLSFGLQEKDGKFTTIFRQEGKHPEGLKGEEMQLRYRVLAMWQNLSLLPEDARSMQRELMDLYEKYRQKQNSDGEKHMLGLFFTPGDFQDD</sequence>
<dbReference type="CDD" id="cd00090">
    <property type="entry name" value="HTH_ARSR"/>
    <property type="match status" value="1"/>
</dbReference>
<reference evidence="2" key="1">
    <citation type="journal article" date="2019" name="Int. J. Syst. Evol. Microbiol.">
        <title>The Global Catalogue of Microorganisms (GCM) 10K type strain sequencing project: providing services to taxonomists for standard genome sequencing and annotation.</title>
        <authorList>
            <consortium name="The Broad Institute Genomics Platform"/>
            <consortium name="The Broad Institute Genome Sequencing Center for Infectious Disease"/>
            <person name="Wu L."/>
            <person name="Ma J."/>
        </authorList>
    </citation>
    <scope>NUCLEOTIDE SEQUENCE [LARGE SCALE GENOMIC DNA]</scope>
    <source>
        <strain evidence="2">JCM 14370</strain>
    </source>
</reference>
<evidence type="ECO:0000313" key="2">
    <source>
        <dbReference type="Proteomes" id="UP000632222"/>
    </source>
</evidence>
<name>A0ABQ2D582_9DEIO</name>
<dbReference type="InterPro" id="IPR011991">
    <property type="entry name" value="ArsR-like_HTH"/>
</dbReference>
<dbReference type="EMBL" id="BMOD01000011">
    <property type="protein sequence ID" value="GGJ41057.1"/>
    <property type="molecule type" value="Genomic_DNA"/>
</dbReference>